<accession>A0ABY4CK10</accession>
<sequence>MRNKTYNMYLAKMNITRDLFNHNKIDELINRIVDVLSSEFEPIEIINRGSVWWWAFELIEHFEFEDNRFLICYLNKFKDDQFIKYDRTTFGTTSYTINDHVVDRSIFIFNPETELILFEHRPKISINQFCYLFSKLVEKRTGILEVVTHVLKNEENFINRIKGLSRITAAKFSLVPSNPDNNPLFERLDKSLRIVQATHSELKIKGDSLKYDNTLLEEGVLSVVNGNGKAVIKGEKDGHIEAIDSESFLIHEQFHSSDTFVKEHLRDILLKKIRLKKRSDRNDK</sequence>
<protein>
    <submittedName>
        <fullName evidence="1">Uncharacterized protein</fullName>
    </submittedName>
</protein>
<dbReference type="InterPro" id="IPR031832">
    <property type="entry name" value="DUF4747"/>
</dbReference>
<dbReference type="Proteomes" id="UP000830167">
    <property type="component" value="Chromosome"/>
</dbReference>
<proteinExistence type="predicted"/>
<evidence type="ECO:0000313" key="2">
    <source>
        <dbReference type="Proteomes" id="UP000830167"/>
    </source>
</evidence>
<dbReference type="EMBL" id="CP089291">
    <property type="protein sequence ID" value="UOF90850.1"/>
    <property type="molecule type" value="Genomic_DNA"/>
</dbReference>
<dbReference type="Pfam" id="PF15931">
    <property type="entry name" value="DUF4747"/>
    <property type="match status" value="1"/>
</dbReference>
<dbReference type="RefSeq" id="WP_347437547.1">
    <property type="nucleotide sequence ID" value="NZ_CP089291.1"/>
</dbReference>
<gene>
    <name evidence="1" type="ORF">LSG31_00770</name>
</gene>
<evidence type="ECO:0000313" key="1">
    <source>
        <dbReference type="EMBL" id="UOF90850.1"/>
    </source>
</evidence>
<reference evidence="1" key="1">
    <citation type="submission" date="2021-12" db="EMBL/GenBank/DDBJ databases">
        <title>Alicyclobacillaceae gen. nov., sp. nov., isolated from chalcocite enrichment system.</title>
        <authorList>
            <person name="Jiang Z."/>
        </authorList>
    </citation>
    <scope>NUCLEOTIDE SEQUENCE</scope>
    <source>
        <strain evidence="1">MYW30-H2</strain>
    </source>
</reference>
<keyword evidence="2" id="KW-1185">Reference proteome</keyword>
<name>A0ABY4CK10_9BACL</name>
<organism evidence="1 2">
    <name type="scientific">Fodinisporobacter ferrooxydans</name>
    <dbReference type="NCBI Taxonomy" id="2901836"/>
    <lineage>
        <taxon>Bacteria</taxon>
        <taxon>Bacillati</taxon>
        <taxon>Bacillota</taxon>
        <taxon>Bacilli</taxon>
        <taxon>Bacillales</taxon>
        <taxon>Alicyclobacillaceae</taxon>
        <taxon>Fodinisporobacter</taxon>
    </lineage>
</organism>